<dbReference type="WBParaSite" id="ALUE_0000495101-mRNA-1">
    <property type="protein sequence ID" value="ALUE_0000495101-mRNA-1"/>
    <property type="gene ID" value="ALUE_0000495101"/>
</dbReference>
<name>A0A0M3HRK5_ASCLU</name>
<keyword evidence="1" id="KW-1185">Reference proteome</keyword>
<reference evidence="2" key="1">
    <citation type="submission" date="2017-02" db="UniProtKB">
        <authorList>
            <consortium name="WormBaseParasite"/>
        </authorList>
    </citation>
    <scope>IDENTIFICATION</scope>
</reference>
<proteinExistence type="predicted"/>
<protein>
    <submittedName>
        <fullName evidence="2">Uncharacterized protein</fullName>
    </submittedName>
</protein>
<sequence>MPLDTMPVNTSVVTNLMLHTWKSTKQRSAVRTCFTNNRPSPTRAYFIDNLTASKKSVMLSPRVFPTER</sequence>
<dbReference type="AlphaFoldDB" id="A0A0M3HRK5"/>
<evidence type="ECO:0000313" key="2">
    <source>
        <dbReference type="WBParaSite" id="ALUE_0000495101-mRNA-1"/>
    </source>
</evidence>
<organism evidence="1 2">
    <name type="scientific">Ascaris lumbricoides</name>
    <name type="common">Giant roundworm</name>
    <dbReference type="NCBI Taxonomy" id="6252"/>
    <lineage>
        <taxon>Eukaryota</taxon>
        <taxon>Metazoa</taxon>
        <taxon>Ecdysozoa</taxon>
        <taxon>Nematoda</taxon>
        <taxon>Chromadorea</taxon>
        <taxon>Rhabditida</taxon>
        <taxon>Spirurina</taxon>
        <taxon>Ascaridomorpha</taxon>
        <taxon>Ascaridoidea</taxon>
        <taxon>Ascarididae</taxon>
        <taxon>Ascaris</taxon>
    </lineage>
</organism>
<accession>A0A0M3HRK5</accession>
<evidence type="ECO:0000313" key="1">
    <source>
        <dbReference type="Proteomes" id="UP000036681"/>
    </source>
</evidence>
<dbReference type="Proteomes" id="UP000036681">
    <property type="component" value="Unplaced"/>
</dbReference>